<evidence type="ECO:0000256" key="2">
    <source>
        <dbReference type="ARBA" id="ARBA00022801"/>
    </source>
</evidence>
<evidence type="ECO:0000313" key="4">
    <source>
        <dbReference type="EMBL" id="GMN51625.1"/>
    </source>
</evidence>
<name>A0AA88DBB6_FICCA</name>
<dbReference type="EMBL" id="BTGU01000038">
    <property type="protein sequence ID" value="GMN51625.1"/>
    <property type="molecule type" value="Genomic_DNA"/>
</dbReference>
<dbReference type="SUPFAM" id="SSF52266">
    <property type="entry name" value="SGNH hydrolase"/>
    <property type="match status" value="1"/>
</dbReference>
<dbReference type="GO" id="GO:0016788">
    <property type="term" value="F:hydrolase activity, acting on ester bonds"/>
    <property type="evidence" value="ECO:0007669"/>
    <property type="project" value="InterPro"/>
</dbReference>
<dbReference type="AlphaFoldDB" id="A0AA88DBB6"/>
<sequence length="203" mass="22659">MHVSKSLFAIIIGSNDLFGYFGSSKLRKKTTPQEYVDKMVVTIKEQLKRLHSINAGKLVVVGVGPIGCCPAERRDMMGGCFEEANQWAVKYNDGLKSTLHELKSEFNDINYSYFDTYDVLLNLIQNPASHGFTEVRAACCGFGKLKAEAPCLPLSAYCSNRSDHIFWDLYHPSEATSGILVQLMYDGPSEYSFPLNVKQLIAL</sequence>
<dbReference type="InterPro" id="IPR051058">
    <property type="entry name" value="GDSL_Est/Lipase"/>
</dbReference>
<dbReference type="Pfam" id="PF00657">
    <property type="entry name" value="Lipase_GDSL"/>
    <property type="match status" value="1"/>
</dbReference>
<protein>
    <recommendedName>
        <fullName evidence="6">GDSL esterase/lipase</fullName>
    </recommendedName>
</protein>
<proteinExistence type="inferred from homology"/>
<dbReference type="PANTHER" id="PTHR45648:SF106">
    <property type="entry name" value="ANTHER-SPECIFIC PROLINE-RICH PROTEIN APG"/>
    <property type="match status" value="1"/>
</dbReference>
<gene>
    <name evidence="4" type="ORF">TIFTF001_020773</name>
</gene>
<dbReference type="GO" id="GO:0016042">
    <property type="term" value="P:lipid catabolic process"/>
    <property type="evidence" value="ECO:0007669"/>
    <property type="project" value="UniProtKB-KW"/>
</dbReference>
<keyword evidence="3" id="KW-0443">Lipid metabolism</keyword>
<reference evidence="4" key="1">
    <citation type="submission" date="2023-07" db="EMBL/GenBank/DDBJ databases">
        <title>draft genome sequence of fig (Ficus carica).</title>
        <authorList>
            <person name="Takahashi T."/>
            <person name="Nishimura K."/>
        </authorList>
    </citation>
    <scope>NUCLEOTIDE SEQUENCE</scope>
</reference>
<evidence type="ECO:0000256" key="3">
    <source>
        <dbReference type="ARBA" id="ARBA00022963"/>
    </source>
</evidence>
<keyword evidence="5" id="KW-1185">Reference proteome</keyword>
<organism evidence="4 5">
    <name type="scientific">Ficus carica</name>
    <name type="common">Common fig</name>
    <dbReference type="NCBI Taxonomy" id="3494"/>
    <lineage>
        <taxon>Eukaryota</taxon>
        <taxon>Viridiplantae</taxon>
        <taxon>Streptophyta</taxon>
        <taxon>Embryophyta</taxon>
        <taxon>Tracheophyta</taxon>
        <taxon>Spermatophyta</taxon>
        <taxon>Magnoliopsida</taxon>
        <taxon>eudicotyledons</taxon>
        <taxon>Gunneridae</taxon>
        <taxon>Pentapetalae</taxon>
        <taxon>rosids</taxon>
        <taxon>fabids</taxon>
        <taxon>Rosales</taxon>
        <taxon>Moraceae</taxon>
        <taxon>Ficeae</taxon>
        <taxon>Ficus</taxon>
    </lineage>
</organism>
<dbReference type="PANTHER" id="PTHR45648">
    <property type="entry name" value="GDSL LIPASE/ACYLHYDROLASE FAMILY PROTEIN (AFU_ORTHOLOGUE AFUA_4G14700)"/>
    <property type="match status" value="1"/>
</dbReference>
<keyword evidence="3" id="KW-0442">Lipid degradation</keyword>
<dbReference type="InterPro" id="IPR001087">
    <property type="entry name" value="GDSL"/>
</dbReference>
<evidence type="ECO:0000313" key="5">
    <source>
        <dbReference type="Proteomes" id="UP001187192"/>
    </source>
</evidence>
<evidence type="ECO:0000256" key="1">
    <source>
        <dbReference type="ARBA" id="ARBA00008668"/>
    </source>
</evidence>
<comment type="similarity">
    <text evidence="1">Belongs to the 'GDSL' lipolytic enzyme family.</text>
</comment>
<accession>A0AA88DBB6</accession>
<evidence type="ECO:0008006" key="6">
    <source>
        <dbReference type="Google" id="ProtNLM"/>
    </source>
</evidence>
<comment type="caution">
    <text evidence="4">The sequence shown here is derived from an EMBL/GenBank/DDBJ whole genome shotgun (WGS) entry which is preliminary data.</text>
</comment>
<keyword evidence="2" id="KW-0378">Hydrolase</keyword>
<dbReference type="InterPro" id="IPR036514">
    <property type="entry name" value="SGNH_hydro_sf"/>
</dbReference>
<dbReference type="Proteomes" id="UP001187192">
    <property type="component" value="Unassembled WGS sequence"/>
</dbReference>
<dbReference type="Gene3D" id="3.40.50.1110">
    <property type="entry name" value="SGNH hydrolase"/>
    <property type="match status" value="1"/>
</dbReference>